<accession>A0A9P8CUT8</accession>
<proteinExistence type="predicted"/>
<dbReference type="Proteomes" id="UP000717515">
    <property type="component" value="Unassembled WGS sequence"/>
</dbReference>
<feature type="region of interest" description="Disordered" evidence="1">
    <location>
        <begin position="486"/>
        <end position="521"/>
    </location>
</feature>
<dbReference type="EMBL" id="JAIFTL010000554">
    <property type="protein sequence ID" value="KAG9319191.1"/>
    <property type="molecule type" value="Genomic_DNA"/>
</dbReference>
<organism evidence="2 3">
    <name type="scientific">Mortierella alpina</name>
    <name type="common">Oleaginous fungus</name>
    <name type="synonym">Mortierella renispora</name>
    <dbReference type="NCBI Taxonomy" id="64518"/>
    <lineage>
        <taxon>Eukaryota</taxon>
        <taxon>Fungi</taxon>
        <taxon>Fungi incertae sedis</taxon>
        <taxon>Mucoromycota</taxon>
        <taxon>Mortierellomycotina</taxon>
        <taxon>Mortierellomycetes</taxon>
        <taxon>Mortierellales</taxon>
        <taxon>Mortierellaceae</taxon>
        <taxon>Mortierella</taxon>
    </lineage>
</organism>
<feature type="compositionally biased region" description="Polar residues" evidence="1">
    <location>
        <begin position="499"/>
        <end position="515"/>
    </location>
</feature>
<dbReference type="AlphaFoldDB" id="A0A9P8CUT8"/>
<feature type="compositionally biased region" description="Acidic residues" evidence="1">
    <location>
        <begin position="548"/>
        <end position="568"/>
    </location>
</feature>
<feature type="region of interest" description="Disordered" evidence="1">
    <location>
        <begin position="548"/>
        <end position="573"/>
    </location>
</feature>
<name>A0A9P8CUT8_MORAP</name>
<protein>
    <submittedName>
        <fullName evidence="2">Uncharacterized protein</fullName>
    </submittedName>
</protein>
<gene>
    <name evidence="2" type="ORF">KVV02_003033</name>
</gene>
<evidence type="ECO:0000256" key="1">
    <source>
        <dbReference type="SAM" id="MobiDB-lite"/>
    </source>
</evidence>
<evidence type="ECO:0000313" key="2">
    <source>
        <dbReference type="EMBL" id="KAG9319191.1"/>
    </source>
</evidence>
<comment type="caution">
    <text evidence="2">The sequence shown here is derived from an EMBL/GenBank/DDBJ whole genome shotgun (WGS) entry which is preliminary data.</text>
</comment>
<evidence type="ECO:0000313" key="3">
    <source>
        <dbReference type="Proteomes" id="UP000717515"/>
    </source>
</evidence>
<reference evidence="2" key="1">
    <citation type="submission" date="2021-07" db="EMBL/GenBank/DDBJ databases">
        <title>Draft genome of Mortierella alpina, strain LL118, isolated from an aspen leaf litter sample.</title>
        <authorList>
            <person name="Yang S."/>
            <person name="Vinatzer B.A."/>
        </authorList>
    </citation>
    <scope>NUCLEOTIDE SEQUENCE</scope>
    <source>
        <strain evidence="2">LL118</strain>
    </source>
</reference>
<sequence>MGLKDFFQTLAKKGLKPTGADISEIEENATVDIDLLGTPLLRHFLLRHVTEGYDNSSSLATGTALGNYISRFSEGLIAQSETADFRWYNKDDILRALELPTALHPVLLAIVLENDYGSNIKGLGIVRNCSIIRQIPQSMDGSLDLVPESYVHKRMEFQLLNDLRFQMAKEARAARPSPAPFYVAHRSKRNQFRPIFRTKESMLSGTKKVLRKKYICKTLKVGSVRGNLVRTGSLDENEAQMVADTIQSTAALLNKIQVHAYELIALDIASIISSSTPHLTSSQKNDLEDILESDAFYFSVVTLLCKGSLGANSQYQRQLAAPPRTMGTRQTAAGTPRGPVEIPHAQRAFDCYKEASGFTPFFTREAEHAHSDERNFPRTKFAPGHIYLSEADLVNILYSTPATQPIIAKLMGGSSKTAAEKNVVGTKGILIKSLFHDTDSEKRLDGYHKKVSLQKDTAKNTKYMLLGTISTNGLVLNLLAYDTTAPRKKRQDHPLPLEKSSSAHRTPGSSSQQTEPKSDREDGDLFEIERDIDQDFLLDQAFLFADDEINLEDEEDEEEDDDDEEGDDKEVSAGSINWKRRSKILKNIETVFVRPEDWPDASETIIVGIDSGEIKTASATRNGPVNDTTRVSVDINRTFLYRPYTKFRQLVQERKAASRIDVMESSIPSMTIQGIRDYLDYLRENRSREQLFDFYLSRWYLRKQWAMRKAQEAAYDHVIKAIMSLGGVSDCNKRDESNPNVVFAVGLGSFNSQTGLPSKHGALVRKLVTRISE</sequence>
<feature type="region of interest" description="Disordered" evidence="1">
    <location>
        <begin position="320"/>
        <end position="340"/>
    </location>
</feature>